<dbReference type="Gene3D" id="3.30.160.60">
    <property type="entry name" value="Classic Zinc Finger"/>
    <property type="match status" value="3"/>
</dbReference>
<dbReference type="GeneID" id="110986713"/>
<evidence type="ECO:0000256" key="1">
    <source>
        <dbReference type="ARBA" id="ARBA00022723"/>
    </source>
</evidence>
<feature type="domain" description="C2H2-type" evidence="7">
    <location>
        <begin position="54"/>
        <end position="82"/>
    </location>
</feature>
<evidence type="ECO:0000313" key="8">
    <source>
        <dbReference type="Proteomes" id="UP000694845"/>
    </source>
</evidence>
<evidence type="ECO:0000256" key="5">
    <source>
        <dbReference type="PROSITE-ProRule" id="PRU00042"/>
    </source>
</evidence>
<feature type="region of interest" description="Disordered" evidence="6">
    <location>
        <begin position="427"/>
        <end position="513"/>
    </location>
</feature>
<keyword evidence="4" id="KW-0862">Zinc</keyword>
<protein>
    <submittedName>
        <fullName evidence="9 10">Zinc finger protein Pegasus-like isoform X1</fullName>
    </submittedName>
</protein>
<feature type="domain" description="C2H2-type" evidence="7">
    <location>
        <begin position="320"/>
        <end position="348"/>
    </location>
</feature>
<dbReference type="OrthoDB" id="5576026at2759"/>
<keyword evidence="3 5" id="KW-0863">Zinc-finger</keyword>
<keyword evidence="2" id="KW-0677">Repeat</keyword>
<dbReference type="GO" id="GO:0008270">
    <property type="term" value="F:zinc ion binding"/>
    <property type="evidence" value="ECO:0007669"/>
    <property type="project" value="UniProtKB-KW"/>
</dbReference>
<evidence type="ECO:0000313" key="10">
    <source>
        <dbReference type="RefSeq" id="XP_022104546.1"/>
    </source>
</evidence>
<sequence>MTTMMTKPNNNKPSSSTPSVFPKFKCSWPNCSFTAKRRALLKNHLRNHSQEKPFKCRYCSYSTESRSNCNVHEQRMHTFQRPHKCHYCAYSCVQSTTLRQHVQIKHKERCQYRCFQCRSFYCQRESQLMYHLLKVHQTTTISEISPYLNPTYLPDYLPAMAEFACRQTGDQGLAISNASTQQQPTEPLLNQPQQSRRYAAAQQKAVLQISPTPCKLIRSTTNSFPTIGSSVVTPTVVASTFQPIQAGRRNSSGASQYQRPHPQTTRQASLNDLSEHSLLASSSLITPLDGGPEVIEIIENDDESGLTEEKPDGQSNNGLYCCSHCLLTFTDENGLINHVLTIHPETTSLEQRETTEEGIHQQGITHQDSITSSSSFVVTYPTNQSAMTEASPVSVPISHSDFAVPPVVKQEESPGSQLCPEVWPSVSHIDDRVPSDTRRQERLSSETISESAFANVQIQRSASRSSQDGSLGQPVSAREGTPLLSMPSPTTTHSNRVTVSTQTVPSSAERGEANPSKFRCVHCNIVFPDNVLFTIHRGAHGFRSPFECNFCGKDCGNKHEFASHLHNCS</sequence>
<feature type="compositionally biased region" description="Low complexity" evidence="6">
    <location>
        <begin position="481"/>
        <end position="492"/>
    </location>
</feature>
<dbReference type="RefSeq" id="XP_022104537.1">
    <property type="nucleotide sequence ID" value="XM_022248845.1"/>
</dbReference>
<dbReference type="RefSeq" id="XP_022104546.1">
    <property type="nucleotide sequence ID" value="XM_022248854.1"/>
</dbReference>
<organism evidence="8 10">
    <name type="scientific">Acanthaster planci</name>
    <name type="common">Crown-of-thorns starfish</name>
    <dbReference type="NCBI Taxonomy" id="133434"/>
    <lineage>
        <taxon>Eukaryota</taxon>
        <taxon>Metazoa</taxon>
        <taxon>Echinodermata</taxon>
        <taxon>Eleutherozoa</taxon>
        <taxon>Asterozoa</taxon>
        <taxon>Asteroidea</taxon>
        <taxon>Valvatacea</taxon>
        <taxon>Valvatida</taxon>
        <taxon>Acanthasteridae</taxon>
        <taxon>Acanthaster</taxon>
    </lineage>
</organism>
<keyword evidence="8" id="KW-1185">Reference proteome</keyword>
<dbReference type="Proteomes" id="UP000694845">
    <property type="component" value="Unplaced"/>
</dbReference>
<evidence type="ECO:0000256" key="2">
    <source>
        <dbReference type="ARBA" id="ARBA00022737"/>
    </source>
</evidence>
<evidence type="ECO:0000256" key="4">
    <source>
        <dbReference type="ARBA" id="ARBA00022833"/>
    </source>
</evidence>
<dbReference type="InterPro" id="IPR013087">
    <property type="entry name" value="Znf_C2H2_type"/>
</dbReference>
<reference evidence="9 10" key="1">
    <citation type="submission" date="2025-04" db="UniProtKB">
        <authorList>
            <consortium name="RefSeq"/>
        </authorList>
    </citation>
    <scope>IDENTIFICATION</scope>
</reference>
<proteinExistence type="predicted"/>
<name>A0A8B7ZMG9_ACAPL</name>
<dbReference type="PANTHER" id="PTHR24379:SF121">
    <property type="entry name" value="C2H2-TYPE DOMAIN-CONTAINING PROTEIN"/>
    <property type="match status" value="1"/>
</dbReference>
<evidence type="ECO:0000256" key="3">
    <source>
        <dbReference type="ARBA" id="ARBA00022771"/>
    </source>
</evidence>
<dbReference type="AlphaFoldDB" id="A0A8B7ZMG9"/>
<evidence type="ECO:0000259" key="7">
    <source>
        <dbReference type="PROSITE" id="PS50157"/>
    </source>
</evidence>
<evidence type="ECO:0000256" key="6">
    <source>
        <dbReference type="SAM" id="MobiDB-lite"/>
    </source>
</evidence>
<dbReference type="SMART" id="SM00355">
    <property type="entry name" value="ZnF_C2H2"/>
    <property type="match status" value="7"/>
</dbReference>
<dbReference type="InterPro" id="IPR036236">
    <property type="entry name" value="Znf_C2H2_sf"/>
</dbReference>
<dbReference type="KEGG" id="aplc:110986713"/>
<dbReference type="OMA" id="NCKVHEQ"/>
<dbReference type="SUPFAM" id="SSF57667">
    <property type="entry name" value="beta-beta-alpha zinc fingers"/>
    <property type="match status" value="3"/>
</dbReference>
<feature type="domain" description="C2H2-type" evidence="7">
    <location>
        <begin position="24"/>
        <end position="53"/>
    </location>
</feature>
<dbReference type="PROSITE" id="PS00028">
    <property type="entry name" value="ZINC_FINGER_C2H2_1"/>
    <property type="match status" value="3"/>
</dbReference>
<dbReference type="PROSITE" id="PS50157">
    <property type="entry name" value="ZINC_FINGER_C2H2_2"/>
    <property type="match status" value="3"/>
</dbReference>
<dbReference type="PANTHER" id="PTHR24379">
    <property type="entry name" value="KRAB AND ZINC FINGER DOMAIN-CONTAINING"/>
    <property type="match status" value="1"/>
</dbReference>
<feature type="compositionally biased region" description="Polar residues" evidence="6">
    <location>
        <begin position="493"/>
        <end position="506"/>
    </location>
</feature>
<keyword evidence="1" id="KW-0479">Metal-binding</keyword>
<feature type="compositionally biased region" description="Basic and acidic residues" evidence="6">
    <location>
        <begin position="428"/>
        <end position="444"/>
    </location>
</feature>
<accession>A0A8B7ZMG9</accession>
<feature type="compositionally biased region" description="Polar residues" evidence="6">
    <location>
        <begin position="445"/>
        <end position="470"/>
    </location>
</feature>
<feature type="region of interest" description="Disordered" evidence="6">
    <location>
        <begin position="243"/>
        <end position="269"/>
    </location>
</feature>
<evidence type="ECO:0000313" key="9">
    <source>
        <dbReference type="RefSeq" id="XP_022104537.1"/>
    </source>
</evidence>
<gene>
    <name evidence="9 10" type="primary">LOC110986713</name>
</gene>
<feature type="compositionally biased region" description="Polar residues" evidence="6">
    <location>
        <begin position="248"/>
        <end position="269"/>
    </location>
</feature>